<reference evidence="1" key="1">
    <citation type="submission" date="2020-06" db="EMBL/GenBank/DDBJ databases">
        <authorList>
            <person name="Li T."/>
            <person name="Hu X."/>
            <person name="Zhang T."/>
            <person name="Song X."/>
            <person name="Zhang H."/>
            <person name="Dai N."/>
            <person name="Sheng W."/>
            <person name="Hou X."/>
            <person name="Wei L."/>
        </authorList>
    </citation>
    <scope>NUCLEOTIDE SEQUENCE</scope>
    <source>
        <strain evidence="1">KEN1</strain>
        <tissue evidence="1">Leaf</tissue>
    </source>
</reference>
<dbReference type="AlphaFoldDB" id="A0AAW2WTJ2"/>
<proteinExistence type="predicted"/>
<sequence length="235" mass="27064">MGMRNLKEFNINLLSKYAWRILTITNSLVYRLYKARYFSGMMLEQARGKGFISYAWRSILAAKPLLQTGCRWRIGDGSSIKITTTPWLLRPTTFQLGMLPQSLGADATVNVLLDDDGEWNEKMIRSEFDSLDVEWILLTPTHTGEADRLLWHYDKKRRFSVCSTYWLATHTERTTTLSRCDMGPLEMPGALSGGQRLLLKFFSSHGNATTLPLLRSVILDIDEWWWMECVRSVGQ</sequence>
<accession>A0AAW2WTJ2</accession>
<dbReference type="EMBL" id="JACGWN010000007">
    <property type="protein sequence ID" value="KAL0444031.1"/>
    <property type="molecule type" value="Genomic_DNA"/>
</dbReference>
<comment type="caution">
    <text evidence="1">The sequence shown here is derived from an EMBL/GenBank/DDBJ whole genome shotgun (WGS) entry which is preliminary data.</text>
</comment>
<reference evidence="1" key="2">
    <citation type="journal article" date="2024" name="Plant">
        <title>Genomic evolution and insights into agronomic trait innovations of Sesamum species.</title>
        <authorList>
            <person name="Miao H."/>
            <person name="Wang L."/>
            <person name="Qu L."/>
            <person name="Liu H."/>
            <person name="Sun Y."/>
            <person name="Le M."/>
            <person name="Wang Q."/>
            <person name="Wei S."/>
            <person name="Zheng Y."/>
            <person name="Lin W."/>
            <person name="Duan Y."/>
            <person name="Cao H."/>
            <person name="Xiong S."/>
            <person name="Wang X."/>
            <person name="Wei L."/>
            <person name="Li C."/>
            <person name="Ma Q."/>
            <person name="Ju M."/>
            <person name="Zhao R."/>
            <person name="Li G."/>
            <person name="Mu C."/>
            <person name="Tian Q."/>
            <person name="Mei H."/>
            <person name="Zhang T."/>
            <person name="Gao T."/>
            <person name="Zhang H."/>
        </authorList>
    </citation>
    <scope>NUCLEOTIDE SEQUENCE</scope>
    <source>
        <strain evidence="1">KEN1</strain>
    </source>
</reference>
<name>A0AAW2WTJ2_9LAMI</name>
<gene>
    <name evidence="1" type="ORF">Slati_2125800</name>
</gene>
<protein>
    <recommendedName>
        <fullName evidence="2">Reverse transcriptase</fullName>
    </recommendedName>
</protein>
<evidence type="ECO:0008006" key="2">
    <source>
        <dbReference type="Google" id="ProtNLM"/>
    </source>
</evidence>
<evidence type="ECO:0000313" key="1">
    <source>
        <dbReference type="EMBL" id="KAL0444031.1"/>
    </source>
</evidence>
<organism evidence="1">
    <name type="scientific">Sesamum latifolium</name>
    <dbReference type="NCBI Taxonomy" id="2727402"/>
    <lineage>
        <taxon>Eukaryota</taxon>
        <taxon>Viridiplantae</taxon>
        <taxon>Streptophyta</taxon>
        <taxon>Embryophyta</taxon>
        <taxon>Tracheophyta</taxon>
        <taxon>Spermatophyta</taxon>
        <taxon>Magnoliopsida</taxon>
        <taxon>eudicotyledons</taxon>
        <taxon>Gunneridae</taxon>
        <taxon>Pentapetalae</taxon>
        <taxon>asterids</taxon>
        <taxon>lamiids</taxon>
        <taxon>Lamiales</taxon>
        <taxon>Pedaliaceae</taxon>
        <taxon>Sesamum</taxon>
    </lineage>
</organism>